<dbReference type="AlphaFoldDB" id="A0A409WDI0"/>
<comment type="caution">
    <text evidence="2">The sequence shown here is derived from an EMBL/GenBank/DDBJ whole genome shotgun (WGS) entry which is preliminary data.</text>
</comment>
<reference evidence="2 3" key="1">
    <citation type="journal article" date="2018" name="Evol. Lett.">
        <title>Horizontal gene cluster transfer increased hallucinogenic mushroom diversity.</title>
        <authorList>
            <person name="Reynolds H.T."/>
            <person name="Vijayakumar V."/>
            <person name="Gluck-Thaler E."/>
            <person name="Korotkin H.B."/>
            <person name="Matheny P.B."/>
            <person name="Slot J.C."/>
        </authorList>
    </citation>
    <scope>NUCLEOTIDE SEQUENCE [LARGE SCALE GENOMIC DNA]</scope>
    <source>
        <strain evidence="2 3">2629</strain>
    </source>
</reference>
<evidence type="ECO:0000313" key="2">
    <source>
        <dbReference type="EMBL" id="PPQ76585.1"/>
    </source>
</evidence>
<dbReference type="InParanoid" id="A0A409WDI0"/>
<dbReference type="SUPFAM" id="SSF52540">
    <property type="entry name" value="P-loop containing nucleoside triphosphate hydrolases"/>
    <property type="match status" value="1"/>
</dbReference>
<dbReference type="EMBL" id="NHTK01005557">
    <property type="protein sequence ID" value="PPQ76585.1"/>
    <property type="molecule type" value="Genomic_DNA"/>
</dbReference>
<protein>
    <recommendedName>
        <fullName evidence="1">G domain-containing protein</fullName>
    </recommendedName>
</protein>
<dbReference type="Pfam" id="PF01926">
    <property type="entry name" value="MMR_HSR1"/>
    <property type="match status" value="1"/>
</dbReference>
<evidence type="ECO:0000313" key="3">
    <source>
        <dbReference type="Proteomes" id="UP000284842"/>
    </source>
</evidence>
<gene>
    <name evidence="2" type="ORF">CVT24_010584</name>
</gene>
<evidence type="ECO:0000259" key="1">
    <source>
        <dbReference type="Pfam" id="PF01926"/>
    </source>
</evidence>
<dbReference type="Gene3D" id="3.40.50.300">
    <property type="entry name" value="P-loop containing nucleotide triphosphate hydrolases"/>
    <property type="match status" value="1"/>
</dbReference>
<sequence>MSTSEIDEYALHDISFQRIKWDEPPRYPGPDNFVFVLLGSTGSGKSTFLECLANDRNLGISGNTLHGVTDEVTVYRMTCDKLEWSDMYFLDTPGFLDCKIPESKTLRMAEEWSKNQ</sequence>
<accession>A0A409WDI0</accession>
<feature type="domain" description="G" evidence="1">
    <location>
        <begin position="36"/>
        <end position="103"/>
    </location>
</feature>
<organism evidence="2 3">
    <name type="scientific">Panaeolus cyanescens</name>
    <dbReference type="NCBI Taxonomy" id="181874"/>
    <lineage>
        <taxon>Eukaryota</taxon>
        <taxon>Fungi</taxon>
        <taxon>Dikarya</taxon>
        <taxon>Basidiomycota</taxon>
        <taxon>Agaricomycotina</taxon>
        <taxon>Agaricomycetes</taxon>
        <taxon>Agaricomycetidae</taxon>
        <taxon>Agaricales</taxon>
        <taxon>Agaricineae</taxon>
        <taxon>Galeropsidaceae</taxon>
        <taxon>Panaeolus</taxon>
    </lineage>
</organism>
<dbReference type="OrthoDB" id="8954335at2759"/>
<dbReference type="Proteomes" id="UP000284842">
    <property type="component" value="Unassembled WGS sequence"/>
</dbReference>
<dbReference type="InterPro" id="IPR006073">
    <property type="entry name" value="GTP-bd"/>
</dbReference>
<dbReference type="InterPro" id="IPR027417">
    <property type="entry name" value="P-loop_NTPase"/>
</dbReference>
<proteinExistence type="predicted"/>
<name>A0A409WDI0_9AGAR</name>
<keyword evidence="3" id="KW-1185">Reference proteome</keyword>
<dbReference type="GO" id="GO:0005525">
    <property type="term" value="F:GTP binding"/>
    <property type="evidence" value="ECO:0007669"/>
    <property type="project" value="InterPro"/>
</dbReference>
<dbReference type="CDD" id="cd00882">
    <property type="entry name" value="Ras_like_GTPase"/>
    <property type="match status" value="1"/>
</dbReference>